<accession>A0ABW9HD33</accession>
<feature type="transmembrane region" description="Helical" evidence="1">
    <location>
        <begin position="301"/>
        <end position="323"/>
    </location>
</feature>
<keyword evidence="1" id="KW-0812">Transmembrane</keyword>
<reference evidence="2 3" key="1">
    <citation type="submission" date="2024-12" db="EMBL/GenBank/DDBJ databases">
        <title>Pseudomonas species isolated from Lotus nodules promote plant growth.</title>
        <authorList>
            <person name="Yu Y.-H."/>
            <person name="Kurtenbach J."/>
            <person name="Crosbie D."/>
            <person name="Brachmann A."/>
            <person name="Marin M."/>
        </authorList>
    </citation>
    <scope>NUCLEOTIDE SEQUENCE [LARGE SCALE GENOMIC DNA]</scope>
    <source>
        <strain evidence="2 3">PLb12A</strain>
    </source>
</reference>
<dbReference type="Proteomes" id="UP001631987">
    <property type="component" value="Unassembled WGS sequence"/>
</dbReference>
<keyword evidence="1" id="KW-1133">Transmembrane helix</keyword>
<evidence type="ECO:0000256" key="1">
    <source>
        <dbReference type="SAM" id="Phobius"/>
    </source>
</evidence>
<comment type="caution">
    <text evidence="2">The sequence shown here is derived from an EMBL/GenBank/DDBJ whole genome shotgun (WGS) entry which is preliminary data.</text>
</comment>
<sequence>MGFLDKGVDPADFERFKSEVNSQLKALTSEIRLKVTDSEAAARASADNASDIEEKIKSTKVGVDNAIKELLEYREAVKEEVVGVKSLVEVAKTSVNEVKSLATKNESVCAKAVELTDSISSASTVMSSELSVIKAALLEAQKLPDQVVTVTKLLDSSAVVAQDIEALLTHSMKKKSEIDELHKSILGTEVKGADGSVERVDGLVDSLNRAYGSVEAKVTALESEVDGAVKGVIEKYEADLFQDRERFESLISESKERYSAIDDEITGLLPGAMAAGLSAAYEKKKDDEVVSSEKYELSFKIAIALMVTVSLIPFGVDVFLLGWKGADLVQVIKDTPSLIVSILPLYFPVLWFAYSSSKKLNLSKRLIEEYTHKAVLGKTFSGLSNQIESLPRESVVRDELRTRLLFNLLQVSSENPGKLITDYNKSDHPLMDALENSAKLSDSVETLSKLPGFSMLAKKLATRTDELLSAQAEKVENGLATQEVMEKPVVKDASATTASVA</sequence>
<keyword evidence="1" id="KW-0472">Membrane</keyword>
<dbReference type="EMBL" id="JBJVNW010000013">
    <property type="protein sequence ID" value="MFM9520037.1"/>
    <property type="molecule type" value="Genomic_DNA"/>
</dbReference>
<proteinExistence type="predicted"/>
<keyword evidence="3" id="KW-1185">Reference proteome</keyword>
<gene>
    <name evidence="2" type="ORF">ACKKH4_22695</name>
</gene>
<evidence type="ECO:0000313" key="2">
    <source>
        <dbReference type="EMBL" id="MFM9520037.1"/>
    </source>
</evidence>
<organism evidence="2 3">
    <name type="scientific">Pseudomonas monachiensis</name>
    <dbReference type="NCBI Taxonomy" id="3060212"/>
    <lineage>
        <taxon>Bacteria</taxon>
        <taxon>Pseudomonadati</taxon>
        <taxon>Pseudomonadota</taxon>
        <taxon>Gammaproteobacteria</taxon>
        <taxon>Pseudomonadales</taxon>
        <taxon>Pseudomonadaceae</taxon>
        <taxon>Pseudomonas</taxon>
    </lineage>
</organism>
<evidence type="ECO:0000313" key="3">
    <source>
        <dbReference type="Proteomes" id="UP001631987"/>
    </source>
</evidence>
<name>A0ABW9HD33_9PSED</name>
<dbReference type="RefSeq" id="WP_409079152.1">
    <property type="nucleotide sequence ID" value="NZ_CP178857.1"/>
</dbReference>
<protein>
    <submittedName>
        <fullName evidence="2">Uncharacterized protein</fullName>
    </submittedName>
</protein>
<feature type="transmembrane region" description="Helical" evidence="1">
    <location>
        <begin position="335"/>
        <end position="354"/>
    </location>
</feature>